<keyword evidence="6 9" id="KW-0804">Transcription</keyword>
<protein>
    <recommendedName>
        <fullName evidence="3 9">Mediator of RNA polymerase II transcription subunit 19</fullName>
    </recommendedName>
    <alternativeName>
        <fullName evidence="8 9">Mediator complex subunit 19</fullName>
    </alternativeName>
</protein>
<accession>A0ABR1EYW5</accession>
<sequence length="198" mass="20804">MPPLHLFTNTAYTEPTPSATQNLVKLFGLSNIAASVARQHPDGSKNKLRKSYKGFISDLPGKNEIPTEHYLLRLLYAPQNDLPPPKLSSSLDPSLLDTVFTMEKTPDTGIPGFDPTVLGILNAPLSPPASAGAGGAAGGSGYGKRDRMSAGAESSAGEERSRKRSKRKSGAVTGGEGSDVGLSTDGGSKRKKKRRTNA</sequence>
<evidence type="ECO:0000313" key="11">
    <source>
        <dbReference type="EMBL" id="KAK7202799.1"/>
    </source>
</evidence>
<evidence type="ECO:0000313" key="12">
    <source>
        <dbReference type="Proteomes" id="UP001498771"/>
    </source>
</evidence>
<comment type="subunit">
    <text evidence="9">Component of the Mediator complex.</text>
</comment>
<feature type="compositionally biased region" description="Basic residues" evidence="10">
    <location>
        <begin position="189"/>
        <end position="198"/>
    </location>
</feature>
<evidence type="ECO:0000256" key="1">
    <source>
        <dbReference type="ARBA" id="ARBA00004123"/>
    </source>
</evidence>
<evidence type="ECO:0000256" key="10">
    <source>
        <dbReference type="SAM" id="MobiDB-lite"/>
    </source>
</evidence>
<name>A0ABR1EYW5_9ASCO</name>
<comment type="function">
    <text evidence="9">Component of the Mediator complex, a coactivator involved in the regulated transcription of nearly all RNA polymerase II-dependent genes. Mediator functions as a bridge to convey information from gene-specific regulatory proteins to the basal RNA polymerase II transcription machinery. Mediator is recruited to promoters by direct interactions with regulatory proteins and serves as a scaffold for the assembly of a functional preinitiation complex with RNA polymerase II and the general transcription factors.</text>
</comment>
<keyword evidence="12" id="KW-1185">Reference proteome</keyword>
<dbReference type="PANTHER" id="PTHR28270:SF1">
    <property type="entry name" value="MEDIATOR OF RNA POLYMERASE II TRANSCRIPTION SUBUNIT 19"/>
    <property type="match status" value="1"/>
</dbReference>
<evidence type="ECO:0000256" key="5">
    <source>
        <dbReference type="ARBA" id="ARBA00023159"/>
    </source>
</evidence>
<dbReference type="Proteomes" id="UP001498771">
    <property type="component" value="Unassembled WGS sequence"/>
</dbReference>
<dbReference type="InterPro" id="IPR013942">
    <property type="entry name" value="Mediator_Med19_fun"/>
</dbReference>
<proteinExistence type="inferred from homology"/>
<keyword evidence="5 9" id="KW-0010">Activator</keyword>
<dbReference type="PANTHER" id="PTHR28270">
    <property type="entry name" value="MEDIATOR OF RNA POLYMERASE II TRANSCRIPTION SUBUNIT 19"/>
    <property type="match status" value="1"/>
</dbReference>
<reference evidence="11 12" key="1">
    <citation type="submission" date="2024-03" db="EMBL/GenBank/DDBJ databases">
        <title>Genome-scale model development and genomic sequencing of the oleaginous clade Lipomyces.</title>
        <authorList>
            <consortium name="Lawrence Berkeley National Laboratory"/>
            <person name="Czajka J.J."/>
            <person name="Han Y."/>
            <person name="Kim J."/>
            <person name="Mondo S.J."/>
            <person name="Hofstad B.A."/>
            <person name="Robles A."/>
            <person name="Haridas S."/>
            <person name="Riley R."/>
            <person name="LaButti K."/>
            <person name="Pangilinan J."/>
            <person name="Andreopoulos W."/>
            <person name="Lipzen A."/>
            <person name="Yan J."/>
            <person name="Wang M."/>
            <person name="Ng V."/>
            <person name="Grigoriev I.V."/>
            <person name="Spatafora J.W."/>
            <person name="Magnuson J.K."/>
            <person name="Baker S.E."/>
            <person name="Pomraning K.R."/>
        </authorList>
    </citation>
    <scope>NUCLEOTIDE SEQUENCE [LARGE SCALE GENOMIC DNA]</scope>
    <source>
        <strain evidence="11 12">Phaff 52-87</strain>
    </source>
</reference>
<dbReference type="EMBL" id="JBBJBU010000015">
    <property type="protein sequence ID" value="KAK7202799.1"/>
    <property type="molecule type" value="Genomic_DNA"/>
</dbReference>
<evidence type="ECO:0000256" key="3">
    <source>
        <dbReference type="ARBA" id="ARBA00019615"/>
    </source>
</evidence>
<comment type="subcellular location">
    <subcellularLocation>
        <location evidence="1 9">Nucleus</location>
    </subcellularLocation>
</comment>
<feature type="region of interest" description="Disordered" evidence="10">
    <location>
        <begin position="129"/>
        <end position="198"/>
    </location>
</feature>
<dbReference type="Pfam" id="PF08633">
    <property type="entry name" value="Rox3"/>
    <property type="match status" value="1"/>
</dbReference>
<organism evidence="11 12">
    <name type="scientific">Myxozyma melibiosi</name>
    <dbReference type="NCBI Taxonomy" id="54550"/>
    <lineage>
        <taxon>Eukaryota</taxon>
        <taxon>Fungi</taxon>
        <taxon>Dikarya</taxon>
        <taxon>Ascomycota</taxon>
        <taxon>Saccharomycotina</taxon>
        <taxon>Lipomycetes</taxon>
        <taxon>Lipomycetales</taxon>
        <taxon>Lipomycetaceae</taxon>
        <taxon>Myxozyma</taxon>
    </lineage>
</organism>
<evidence type="ECO:0000256" key="7">
    <source>
        <dbReference type="ARBA" id="ARBA00023242"/>
    </source>
</evidence>
<keyword evidence="4 9" id="KW-0805">Transcription regulation</keyword>
<keyword evidence="7 9" id="KW-0539">Nucleus</keyword>
<feature type="compositionally biased region" description="Gly residues" evidence="10">
    <location>
        <begin position="132"/>
        <end position="142"/>
    </location>
</feature>
<evidence type="ECO:0000256" key="8">
    <source>
        <dbReference type="ARBA" id="ARBA00032018"/>
    </source>
</evidence>
<comment type="similarity">
    <text evidence="2 9">Belongs to the Mediator complex subunit 19 family.</text>
</comment>
<evidence type="ECO:0000256" key="6">
    <source>
        <dbReference type="ARBA" id="ARBA00023163"/>
    </source>
</evidence>
<evidence type="ECO:0000256" key="2">
    <source>
        <dbReference type="ARBA" id="ARBA00009259"/>
    </source>
</evidence>
<dbReference type="GeneID" id="90041065"/>
<dbReference type="RefSeq" id="XP_064765832.1">
    <property type="nucleotide sequence ID" value="XM_064915553.1"/>
</dbReference>
<gene>
    <name evidence="9" type="primary">MED19</name>
    <name evidence="11" type="ORF">BZA70DRAFT_93899</name>
</gene>
<evidence type="ECO:0000256" key="9">
    <source>
        <dbReference type="RuleBase" id="RU364151"/>
    </source>
</evidence>
<evidence type="ECO:0000256" key="4">
    <source>
        <dbReference type="ARBA" id="ARBA00023015"/>
    </source>
</evidence>
<comment type="caution">
    <text evidence="11">The sequence shown here is derived from an EMBL/GenBank/DDBJ whole genome shotgun (WGS) entry which is preliminary data.</text>
</comment>